<protein>
    <submittedName>
        <fullName evidence="1">Uncharacterized protein</fullName>
    </submittedName>
</protein>
<evidence type="ECO:0000313" key="1">
    <source>
        <dbReference type="EMBL" id="QJA89370.1"/>
    </source>
</evidence>
<sequence length="197" mass="22251">MTAEVRPVAALFVLPDSIYRTLPGVDCYDEERDALMFPGGMPVVAHPPCRLWGKLRFFSKAPPEEKELAIWAVDQVRRWGGVLEHPQGSQLWAEKSLPEPGAGRDEYAGWTLVVDQFWWGHKARKRTRLYICGCAQKDMPAMSFRMGQATHTVGLYSGRNKKTCRPEIPKAERSATPPAFAAWLVEVARRTQTEAPR</sequence>
<gene>
    <name evidence="1" type="ORF">MM415B02562_0013</name>
</gene>
<reference evidence="1" key="1">
    <citation type="submission" date="2020-03" db="EMBL/GenBank/DDBJ databases">
        <title>The deep terrestrial virosphere.</title>
        <authorList>
            <person name="Holmfeldt K."/>
            <person name="Nilsson E."/>
            <person name="Simone D."/>
            <person name="Lopez-Fernandez M."/>
            <person name="Wu X."/>
            <person name="de Brujin I."/>
            <person name="Lundin D."/>
            <person name="Andersson A."/>
            <person name="Bertilsson S."/>
            <person name="Dopson M."/>
        </authorList>
    </citation>
    <scope>NUCLEOTIDE SEQUENCE</scope>
    <source>
        <strain evidence="1">MM415B02562</strain>
    </source>
</reference>
<proteinExistence type="predicted"/>
<name>A0A6M3L4B7_9ZZZZ</name>
<organism evidence="1">
    <name type="scientific">viral metagenome</name>
    <dbReference type="NCBI Taxonomy" id="1070528"/>
    <lineage>
        <taxon>unclassified sequences</taxon>
        <taxon>metagenomes</taxon>
        <taxon>organismal metagenomes</taxon>
    </lineage>
</organism>
<dbReference type="AlphaFoldDB" id="A0A6M3L4B7"/>
<dbReference type="EMBL" id="MT142841">
    <property type="protein sequence ID" value="QJA89370.1"/>
    <property type="molecule type" value="Genomic_DNA"/>
</dbReference>
<accession>A0A6M3L4B7</accession>